<dbReference type="AlphaFoldDB" id="D5EHQ7"/>
<reference evidence="2 3" key="1">
    <citation type="journal article" date="2010" name="Stand. Genomic Sci.">
        <title>Complete genome sequence of Coraliomargarita akajimensis type strain (04OKA010-24).</title>
        <authorList>
            <person name="Mavromatis K."/>
            <person name="Abt B."/>
            <person name="Brambilla E."/>
            <person name="Lapidus A."/>
            <person name="Copeland A."/>
            <person name="Deshpande S."/>
            <person name="Nolan M."/>
            <person name="Lucas S."/>
            <person name="Tice H."/>
            <person name="Cheng J.F."/>
            <person name="Han C."/>
            <person name="Detter J.C."/>
            <person name="Woyke T."/>
            <person name="Goodwin L."/>
            <person name="Pitluck S."/>
            <person name="Held B."/>
            <person name="Brettin T."/>
            <person name="Tapia R."/>
            <person name="Ivanova N."/>
            <person name="Mikhailova N."/>
            <person name="Pati A."/>
            <person name="Liolios K."/>
            <person name="Chen A."/>
            <person name="Palaniappan K."/>
            <person name="Land M."/>
            <person name="Hauser L."/>
            <person name="Chang Y.J."/>
            <person name="Jeffries C.D."/>
            <person name="Rohde M."/>
            <person name="Goker M."/>
            <person name="Bristow J."/>
            <person name="Eisen J.A."/>
            <person name="Markowitz V."/>
            <person name="Hugenholtz P."/>
            <person name="Klenk H.P."/>
            <person name="Kyrpides N.C."/>
        </authorList>
    </citation>
    <scope>NUCLEOTIDE SEQUENCE [LARGE SCALE GENOMIC DNA]</scope>
    <source>
        <strain evidence="3">DSM 45221 / IAM 15411 / JCM 23193 / KCTC 12865</strain>
    </source>
</reference>
<dbReference type="Proteomes" id="UP000000925">
    <property type="component" value="Chromosome"/>
</dbReference>
<feature type="chain" id="PRO_5003070712" description="DUF481 domain-containing protein" evidence="1">
    <location>
        <begin position="21"/>
        <end position="343"/>
    </location>
</feature>
<organism evidence="2 3">
    <name type="scientific">Coraliomargarita akajimensis (strain DSM 45221 / IAM 15411 / JCM 23193 / KCTC 12865 / 04OKA010-24)</name>
    <dbReference type="NCBI Taxonomy" id="583355"/>
    <lineage>
        <taxon>Bacteria</taxon>
        <taxon>Pseudomonadati</taxon>
        <taxon>Verrucomicrobiota</taxon>
        <taxon>Opitutia</taxon>
        <taxon>Puniceicoccales</taxon>
        <taxon>Coraliomargaritaceae</taxon>
        <taxon>Coraliomargarita</taxon>
    </lineage>
</organism>
<evidence type="ECO:0000313" key="2">
    <source>
        <dbReference type="EMBL" id="ADE54098.1"/>
    </source>
</evidence>
<evidence type="ECO:0008006" key="4">
    <source>
        <dbReference type="Google" id="ProtNLM"/>
    </source>
</evidence>
<gene>
    <name evidence="2" type="ordered locus">Caka_1077</name>
</gene>
<dbReference type="STRING" id="583355.Caka_1077"/>
<dbReference type="HOGENOM" id="CLU_798853_0_0_0"/>
<sequence>MIQKLILAASVASLSTLSLLGDTVITKDGSTLNGTITLIDKGEIHIETKYAGTVKLKQEEVSTFNTENPMIVRLESGTQMEGPIASGDEGTVELQSTDGKLETNTANIAATWAPDARDPEVVRNERKWLYEAALDLNGKQGNTEKFYLGASFEAKLKSPDDELRFHAMWEKGEENGNTTEDRARAGVGYERFTKQRLGWYVHSQIETDTISDISFRSTSGAGLSWRFINNDKQTLIGRLGAGYRYTEFESGAEKESSPTLESSLAHTYKFTDWAYMENLLYYSPAFEDFMNYTAVHDSSIRMPFGRSEKWAIRMGLRNEYESETNAQENLDTFYYTKLIYSWK</sequence>
<dbReference type="eggNOG" id="COG3137">
    <property type="taxonomic scope" value="Bacteria"/>
</dbReference>
<keyword evidence="3" id="KW-1185">Reference proteome</keyword>
<dbReference type="InterPro" id="IPR007433">
    <property type="entry name" value="DUF481"/>
</dbReference>
<evidence type="ECO:0000256" key="1">
    <source>
        <dbReference type="SAM" id="SignalP"/>
    </source>
</evidence>
<evidence type="ECO:0000313" key="3">
    <source>
        <dbReference type="Proteomes" id="UP000000925"/>
    </source>
</evidence>
<dbReference type="RefSeq" id="WP_013042820.1">
    <property type="nucleotide sequence ID" value="NC_014008.1"/>
</dbReference>
<keyword evidence="1" id="KW-0732">Signal</keyword>
<dbReference type="KEGG" id="caa:Caka_1077"/>
<name>D5EHQ7_CORAD</name>
<dbReference type="EMBL" id="CP001998">
    <property type="protein sequence ID" value="ADE54098.1"/>
    <property type="molecule type" value="Genomic_DNA"/>
</dbReference>
<dbReference type="Pfam" id="PF04338">
    <property type="entry name" value="DUF481"/>
    <property type="match status" value="1"/>
</dbReference>
<proteinExistence type="predicted"/>
<feature type="signal peptide" evidence="1">
    <location>
        <begin position="1"/>
        <end position="20"/>
    </location>
</feature>
<accession>D5EHQ7</accession>
<protein>
    <recommendedName>
        <fullName evidence="4">DUF481 domain-containing protein</fullName>
    </recommendedName>
</protein>